<dbReference type="InterPro" id="IPR051332">
    <property type="entry name" value="Fosfomycin_Res_Enzymes"/>
</dbReference>
<proteinExistence type="predicted"/>
<evidence type="ECO:0000313" key="3">
    <source>
        <dbReference type="Proteomes" id="UP000037737"/>
    </source>
</evidence>
<dbReference type="InterPro" id="IPR037523">
    <property type="entry name" value="VOC_core"/>
</dbReference>
<dbReference type="Proteomes" id="UP000037737">
    <property type="component" value="Unassembled WGS sequence"/>
</dbReference>
<dbReference type="PANTHER" id="PTHR36113">
    <property type="entry name" value="LYASE, PUTATIVE-RELATED-RELATED"/>
    <property type="match status" value="1"/>
</dbReference>
<dbReference type="SUPFAM" id="SSF54593">
    <property type="entry name" value="Glyoxalase/Bleomycin resistance protein/Dihydroxybiphenyl dioxygenase"/>
    <property type="match status" value="1"/>
</dbReference>
<dbReference type="InterPro" id="IPR029068">
    <property type="entry name" value="Glyas_Bleomycin-R_OHBP_Dase"/>
</dbReference>
<sequence length="135" mass="15235">MSAFGTPHHVEVQVADLDRAVPGWEWLLGELGYEPFQRWDGGRSWRLGATYIVVTRAPREGAHDRRMPGLSHLAFHAGSAESVEQLWRQGPSHGWMHLYADRHPFAGGEDHYAAFLEDAERFKVELVASDDASVR</sequence>
<keyword evidence="3" id="KW-1185">Reference proteome</keyword>
<dbReference type="OrthoDB" id="5296884at2"/>
<reference evidence="2" key="1">
    <citation type="submission" date="2015-04" db="EMBL/GenBank/DDBJ databases">
        <title>Complete genome sequence of Microbacterium chocolatum SIT 101, a bacterium enantioselectively hydrolyzing mesomeric diesters.</title>
        <authorList>
            <person name="Li X."/>
            <person name="Xu Y."/>
        </authorList>
    </citation>
    <scope>NUCLEOTIDE SEQUENCE [LARGE SCALE GENOMIC DNA]</scope>
    <source>
        <strain evidence="2">SIT 101</strain>
    </source>
</reference>
<evidence type="ECO:0000259" key="1">
    <source>
        <dbReference type="PROSITE" id="PS51819"/>
    </source>
</evidence>
<gene>
    <name evidence="2" type="ORF">XI38_08935</name>
</gene>
<evidence type="ECO:0000313" key="2">
    <source>
        <dbReference type="EMBL" id="KOS10709.1"/>
    </source>
</evidence>
<comment type="caution">
    <text evidence="2">The sequence shown here is derived from an EMBL/GenBank/DDBJ whole genome shotgun (WGS) entry which is preliminary data.</text>
</comment>
<accession>A0A0M9VL23</accession>
<dbReference type="PROSITE" id="PS51819">
    <property type="entry name" value="VOC"/>
    <property type="match status" value="1"/>
</dbReference>
<protein>
    <submittedName>
        <fullName evidence="2">Glyoxalase</fullName>
    </submittedName>
</protein>
<organism evidence="2 3">
    <name type="scientific">Microbacterium aurantiacum</name>
    <dbReference type="NCBI Taxonomy" id="162393"/>
    <lineage>
        <taxon>Bacteria</taxon>
        <taxon>Bacillati</taxon>
        <taxon>Actinomycetota</taxon>
        <taxon>Actinomycetes</taxon>
        <taxon>Micrococcales</taxon>
        <taxon>Microbacteriaceae</taxon>
        <taxon>Microbacterium</taxon>
    </lineage>
</organism>
<dbReference type="Pfam" id="PF13669">
    <property type="entry name" value="Glyoxalase_4"/>
    <property type="match status" value="1"/>
</dbReference>
<dbReference type="Gene3D" id="3.10.180.10">
    <property type="entry name" value="2,3-Dihydroxybiphenyl 1,2-Dioxygenase, domain 1"/>
    <property type="match status" value="1"/>
</dbReference>
<feature type="domain" description="VOC" evidence="1">
    <location>
        <begin position="6"/>
        <end position="129"/>
    </location>
</feature>
<name>A0A0M9VL23_9MICO</name>
<dbReference type="PATRIC" id="fig|84292.3.peg.1822"/>
<dbReference type="EMBL" id="LAVO01000008">
    <property type="protein sequence ID" value="KOS10709.1"/>
    <property type="molecule type" value="Genomic_DNA"/>
</dbReference>
<dbReference type="PANTHER" id="PTHR36113:SF6">
    <property type="entry name" value="FOSFOMYCIN RESISTANCE PROTEIN FOSX"/>
    <property type="match status" value="1"/>
</dbReference>
<dbReference type="AlphaFoldDB" id="A0A0M9VL23"/>
<dbReference type="KEGG" id="mcw:A8L33_13210"/>